<reference evidence="1 2" key="1">
    <citation type="submission" date="2021-06" db="EMBL/GenBank/DDBJ databases">
        <title>Caerostris extrusa draft genome.</title>
        <authorList>
            <person name="Kono N."/>
            <person name="Arakawa K."/>
        </authorList>
    </citation>
    <scope>NUCLEOTIDE SEQUENCE [LARGE SCALE GENOMIC DNA]</scope>
</reference>
<keyword evidence="2" id="KW-1185">Reference proteome</keyword>
<organism evidence="1 2">
    <name type="scientific">Caerostris extrusa</name>
    <name type="common">Bark spider</name>
    <name type="synonym">Caerostris bankana</name>
    <dbReference type="NCBI Taxonomy" id="172846"/>
    <lineage>
        <taxon>Eukaryota</taxon>
        <taxon>Metazoa</taxon>
        <taxon>Ecdysozoa</taxon>
        <taxon>Arthropoda</taxon>
        <taxon>Chelicerata</taxon>
        <taxon>Arachnida</taxon>
        <taxon>Araneae</taxon>
        <taxon>Araneomorphae</taxon>
        <taxon>Entelegynae</taxon>
        <taxon>Araneoidea</taxon>
        <taxon>Araneidae</taxon>
        <taxon>Caerostris</taxon>
    </lineage>
</organism>
<name>A0AAV4UY76_CAEEX</name>
<evidence type="ECO:0000313" key="1">
    <source>
        <dbReference type="EMBL" id="GIY62693.1"/>
    </source>
</evidence>
<gene>
    <name evidence="1" type="ORF">CEXT_451721</name>
</gene>
<protein>
    <submittedName>
        <fullName evidence="1">Uncharacterized protein</fullName>
    </submittedName>
</protein>
<evidence type="ECO:0000313" key="2">
    <source>
        <dbReference type="Proteomes" id="UP001054945"/>
    </source>
</evidence>
<dbReference type="Proteomes" id="UP001054945">
    <property type="component" value="Unassembled WGS sequence"/>
</dbReference>
<dbReference type="AlphaFoldDB" id="A0AAV4UY76"/>
<dbReference type="EMBL" id="BPLR01013653">
    <property type="protein sequence ID" value="GIY62693.1"/>
    <property type="molecule type" value="Genomic_DNA"/>
</dbReference>
<accession>A0AAV4UY76</accession>
<proteinExistence type="predicted"/>
<sequence>MMPRDVWLLKFLLMCRKHGKKLMCMSELKGRRIDCPKMIPRYMPSLVPSNGSTMGEVLKVEVFLGSYGRTGLTF</sequence>
<comment type="caution">
    <text evidence="1">The sequence shown here is derived from an EMBL/GenBank/DDBJ whole genome shotgun (WGS) entry which is preliminary data.</text>
</comment>